<evidence type="ECO:0008006" key="3">
    <source>
        <dbReference type="Google" id="ProtNLM"/>
    </source>
</evidence>
<evidence type="ECO:0000313" key="2">
    <source>
        <dbReference type="Proteomes" id="UP001501532"/>
    </source>
</evidence>
<evidence type="ECO:0000313" key="1">
    <source>
        <dbReference type="EMBL" id="GAA3077619.1"/>
    </source>
</evidence>
<keyword evidence="2" id="KW-1185">Reference proteome</keyword>
<gene>
    <name evidence="1" type="ORF">GCM10010448_69680</name>
</gene>
<dbReference type="EMBL" id="BAAAUF010000098">
    <property type="protein sequence ID" value="GAA3077619.1"/>
    <property type="molecule type" value="Genomic_DNA"/>
</dbReference>
<reference evidence="2" key="1">
    <citation type="journal article" date="2019" name="Int. J. Syst. Evol. Microbiol.">
        <title>The Global Catalogue of Microorganisms (GCM) 10K type strain sequencing project: providing services to taxonomists for standard genome sequencing and annotation.</title>
        <authorList>
            <consortium name="The Broad Institute Genomics Platform"/>
            <consortium name="The Broad Institute Genome Sequencing Center for Infectious Disease"/>
            <person name="Wu L."/>
            <person name="Ma J."/>
        </authorList>
    </citation>
    <scope>NUCLEOTIDE SEQUENCE [LARGE SCALE GENOMIC DNA]</scope>
    <source>
        <strain evidence="2">JCM 9091</strain>
    </source>
</reference>
<comment type="caution">
    <text evidence="1">The sequence shown here is derived from an EMBL/GenBank/DDBJ whole genome shotgun (WGS) entry which is preliminary data.</text>
</comment>
<accession>A0ABP6M861</accession>
<organism evidence="1 2">
    <name type="scientific">Streptomyces glomeratus</name>
    <dbReference type="NCBI Taxonomy" id="284452"/>
    <lineage>
        <taxon>Bacteria</taxon>
        <taxon>Bacillati</taxon>
        <taxon>Actinomycetota</taxon>
        <taxon>Actinomycetes</taxon>
        <taxon>Kitasatosporales</taxon>
        <taxon>Streptomycetaceae</taxon>
        <taxon>Streptomyces</taxon>
    </lineage>
</organism>
<protein>
    <recommendedName>
        <fullName evidence="3">Transposase</fullName>
    </recommendedName>
</protein>
<proteinExistence type="predicted"/>
<sequence length="111" mass="11969">MLGRRGHMRRDSAYGASCVEPVTGVRCRPFTSCMARPRIVDDDLWGLVEPLLPPRPERSPGPRPVPARKGLQSILYVLVNDIARTPVVGVAVRLRADLLTAAGSLAAGQSL</sequence>
<name>A0ABP6M861_9ACTN</name>
<dbReference type="Proteomes" id="UP001501532">
    <property type="component" value="Unassembled WGS sequence"/>
</dbReference>